<proteinExistence type="predicted"/>
<accession>A0A1I7IY12</accession>
<keyword evidence="5" id="KW-1185">Reference proteome</keyword>
<keyword evidence="2" id="KW-0732">Signal</keyword>
<dbReference type="RefSeq" id="WP_054256559.1">
    <property type="nucleotide sequence ID" value="NZ_CYIG01000020.1"/>
</dbReference>
<feature type="signal peptide" evidence="2">
    <location>
        <begin position="1"/>
        <end position="17"/>
    </location>
</feature>
<dbReference type="AlphaFoldDB" id="A0A1I7IY12"/>
<dbReference type="EMBL" id="FPBX01000020">
    <property type="protein sequence ID" value="SFU77826.1"/>
    <property type="molecule type" value="Genomic_DNA"/>
</dbReference>
<dbReference type="InterPro" id="IPR011460">
    <property type="entry name" value="Lcl_C"/>
</dbReference>
<evidence type="ECO:0000256" key="2">
    <source>
        <dbReference type="SAM" id="SignalP"/>
    </source>
</evidence>
<evidence type="ECO:0000259" key="3">
    <source>
        <dbReference type="Pfam" id="PF07603"/>
    </source>
</evidence>
<dbReference type="Pfam" id="PF07603">
    <property type="entry name" value="Lcl_C"/>
    <property type="match status" value="1"/>
</dbReference>
<feature type="chain" id="PRO_5010246127" description="Lcl C-terminal domain-containing protein" evidence="2">
    <location>
        <begin position="18"/>
        <end position="206"/>
    </location>
</feature>
<name>A0A1I7IY12_9BURK</name>
<dbReference type="Proteomes" id="UP000183656">
    <property type="component" value="Unassembled WGS sequence"/>
</dbReference>
<protein>
    <recommendedName>
        <fullName evidence="3">Lcl C-terminal domain-containing protein</fullName>
    </recommendedName>
</protein>
<feature type="region of interest" description="Disordered" evidence="1">
    <location>
        <begin position="184"/>
        <end position="206"/>
    </location>
</feature>
<reference evidence="4 5" key="1">
    <citation type="submission" date="2016-10" db="EMBL/GenBank/DDBJ databases">
        <authorList>
            <person name="de Groot N.N."/>
        </authorList>
    </citation>
    <scope>NUCLEOTIDE SEQUENCE [LARGE SCALE GENOMIC DNA]</scope>
    <source>
        <strain evidence="4 5">R-24608</strain>
    </source>
</reference>
<feature type="domain" description="Lcl C-terminal" evidence="3">
    <location>
        <begin position="40"/>
        <end position="185"/>
    </location>
</feature>
<evidence type="ECO:0000313" key="4">
    <source>
        <dbReference type="EMBL" id="SFU77826.1"/>
    </source>
</evidence>
<evidence type="ECO:0000256" key="1">
    <source>
        <dbReference type="SAM" id="MobiDB-lite"/>
    </source>
</evidence>
<dbReference type="OrthoDB" id="8555302at2"/>
<dbReference type="STRING" id="343013.SAMN04489707_102041"/>
<sequence length="206" mass="22438">MPILRRLWIVLALPACAWGQGAPLAPNQPHLQPSDDGAYVIDTQSRLAWPRCVEGMSWTGSTCMGTPRTLTHAQALALATQRWKAEGVRWRLPRVPELRRLVDKSSQPPGLNPRLFPRAPADWHWTATANVNTAAVNPYAYGNVTRGGQGESSLSLVQGWAVDTGSGEARSDFGRGTPLYVRLVRPAPQLPQPEAAAADSEDEDDN</sequence>
<gene>
    <name evidence="4" type="ORF">SAMN04489707_102041</name>
</gene>
<organism evidence="4 5">
    <name type="scientific">Paenacidovorax caeni</name>
    <dbReference type="NCBI Taxonomy" id="343013"/>
    <lineage>
        <taxon>Bacteria</taxon>
        <taxon>Pseudomonadati</taxon>
        <taxon>Pseudomonadota</taxon>
        <taxon>Betaproteobacteria</taxon>
        <taxon>Burkholderiales</taxon>
        <taxon>Comamonadaceae</taxon>
        <taxon>Paenacidovorax</taxon>
    </lineage>
</organism>
<evidence type="ECO:0000313" key="5">
    <source>
        <dbReference type="Proteomes" id="UP000183656"/>
    </source>
</evidence>